<comment type="caution">
    <text evidence="2">The sequence shown here is derived from an EMBL/GenBank/DDBJ whole genome shotgun (WGS) entry which is preliminary data.</text>
</comment>
<dbReference type="Proteomes" id="UP000037175">
    <property type="component" value="Unassembled WGS sequence"/>
</dbReference>
<evidence type="ECO:0000313" key="2">
    <source>
        <dbReference type="EMBL" id="KNZ70398.1"/>
    </source>
</evidence>
<dbReference type="AlphaFoldDB" id="A0A0L6W4U5"/>
<dbReference type="Pfam" id="PF13401">
    <property type="entry name" value="AAA_22"/>
    <property type="match status" value="1"/>
</dbReference>
<dbReference type="SMART" id="SM00382">
    <property type="entry name" value="AAA"/>
    <property type="match status" value="1"/>
</dbReference>
<dbReference type="PANTHER" id="PTHR35894">
    <property type="entry name" value="GENERAL SECRETION PATHWAY PROTEIN A-RELATED"/>
    <property type="match status" value="1"/>
</dbReference>
<dbReference type="GO" id="GO:0016887">
    <property type="term" value="F:ATP hydrolysis activity"/>
    <property type="evidence" value="ECO:0007669"/>
    <property type="project" value="InterPro"/>
</dbReference>
<keyword evidence="3" id="KW-1185">Reference proteome</keyword>
<gene>
    <name evidence="2" type="ORF">Tfer_0962</name>
</gene>
<dbReference type="InterPro" id="IPR052026">
    <property type="entry name" value="ExeA_AAA_ATPase_DNA-bind"/>
</dbReference>
<dbReference type="RefSeq" id="WP_052217100.1">
    <property type="nucleotide sequence ID" value="NZ_LGTE01000004.1"/>
</dbReference>
<dbReference type="InterPro" id="IPR003593">
    <property type="entry name" value="AAA+_ATPase"/>
</dbReference>
<dbReference type="EMBL" id="LGTE01000004">
    <property type="protein sequence ID" value="KNZ70398.1"/>
    <property type="molecule type" value="Genomic_DNA"/>
</dbReference>
<name>A0A0L6W4U5_9FIRM</name>
<dbReference type="PATRIC" id="fig|281456.6.peg.1023"/>
<sequence length="265" mass="30443">MIKEFFGFSHVPFTKEIATDFIFPSEQHQELTARLRYAIENRYLSLVTGEIGAGKSTAIRALCKSLDPSKYRFVYLSESRLSPRIFYQEVLYQLDTEPGFLQATAKRRFVETIRDFYDKHHVLPVIVVDEGQELSTAMINEFRFVINFDVDSRSPLALILTGQPELRDRLKLRALRAIDQRINVRFHLNGLSEEETKKYIFHALQKAGGTHMFFSDDAVKALYVHSNGIPRLINAICTDCLVDAVTRQQHTIDATTVARVIAERQ</sequence>
<evidence type="ECO:0000259" key="1">
    <source>
        <dbReference type="SMART" id="SM00382"/>
    </source>
</evidence>
<evidence type="ECO:0000313" key="3">
    <source>
        <dbReference type="Proteomes" id="UP000037175"/>
    </source>
</evidence>
<organism evidence="2 3">
    <name type="scientific">Thermincola ferriacetica</name>
    <dbReference type="NCBI Taxonomy" id="281456"/>
    <lineage>
        <taxon>Bacteria</taxon>
        <taxon>Bacillati</taxon>
        <taxon>Bacillota</taxon>
        <taxon>Clostridia</taxon>
        <taxon>Eubacteriales</taxon>
        <taxon>Thermincolaceae</taxon>
        <taxon>Thermincola</taxon>
    </lineage>
</organism>
<dbReference type="CDD" id="cd00009">
    <property type="entry name" value="AAA"/>
    <property type="match status" value="1"/>
</dbReference>
<proteinExistence type="predicted"/>
<accession>A0A0L6W4U5</accession>
<protein>
    <submittedName>
        <fullName evidence="2">ATPase AAA</fullName>
    </submittedName>
</protein>
<reference evidence="3" key="1">
    <citation type="submission" date="2015-07" db="EMBL/GenBank/DDBJ databases">
        <title>Complete Genome of Thermincola ferriacetica strain Z-0001T.</title>
        <authorList>
            <person name="Lusk B."/>
            <person name="Badalamenti J.P."/>
            <person name="Parameswaran P."/>
            <person name="Bond D.R."/>
            <person name="Torres C.I."/>
        </authorList>
    </citation>
    <scope>NUCLEOTIDE SEQUENCE [LARGE SCALE GENOMIC DNA]</scope>
    <source>
        <strain evidence="3">Z-0001</strain>
    </source>
</reference>
<dbReference type="PANTHER" id="PTHR35894:SF1">
    <property type="entry name" value="PHOSPHORIBULOKINASE _ URIDINE KINASE FAMILY"/>
    <property type="match status" value="1"/>
</dbReference>
<dbReference type="Gene3D" id="3.40.50.300">
    <property type="entry name" value="P-loop containing nucleotide triphosphate hydrolases"/>
    <property type="match status" value="1"/>
</dbReference>
<feature type="domain" description="AAA+ ATPase" evidence="1">
    <location>
        <begin position="41"/>
        <end position="183"/>
    </location>
</feature>
<dbReference type="InterPro" id="IPR049945">
    <property type="entry name" value="AAA_22"/>
</dbReference>
<dbReference type="SUPFAM" id="SSF52540">
    <property type="entry name" value="P-loop containing nucleoside triphosphate hydrolases"/>
    <property type="match status" value="1"/>
</dbReference>
<dbReference type="InterPro" id="IPR027417">
    <property type="entry name" value="P-loop_NTPase"/>
</dbReference>